<organism evidence="2 3">
    <name type="scientific">Aquilegia coerulea</name>
    <name type="common">Rocky mountain columbine</name>
    <dbReference type="NCBI Taxonomy" id="218851"/>
    <lineage>
        <taxon>Eukaryota</taxon>
        <taxon>Viridiplantae</taxon>
        <taxon>Streptophyta</taxon>
        <taxon>Embryophyta</taxon>
        <taxon>Tracheophyta</taxon>
        <taxon>Spermatophyta</taxon>
        <taxon>Magnoliopsida</taxon>
        <taxon>Ranunculales</taxon>
        <taxon>Ranunculaceae</taxon>
        <taxon>Thalictroideae</taxon>
        <taxon>Aquilegia</taxon>
    </lineage>
</organism>
<dbReference type="STRING" id="218851.A0A2G5DV06"/>
<dbReference type="PROSITE" id="PS52045">
    <property type="entry name" value="NEPROSIN_PEP_CD"/>
    <property type="match status" value="1"/>
</dbReference>
<dbReference type="OrthoDB" id="1858978at2759"/>
<name>A0A2G5DV06_AQUCA</name>
<dbReference type="PANTHER" id="PTHR31589">
    <property type="entry name" value="PROTEIN, PUTATIVE (DUF239)-RELATED-RELATED"/>
    <property type="match status" value="1"/>
</dbReference>
<dbReference type="Proteomes" id="UP000230069">
    <property type="component" value="Unassembled WGS sequence"/>
</dbReference>
<evidence type="ECO:0000259" key="1">
    <source>
        <dbReference type="PROSITE" id="PS52045"/>
    </source>
</evidence>
<accession>A0A2G5DV06</accession>
<keyword evidence="3" id="KW-1185">Reference proteome</keyword>
<evidence type="ECO:0000313" key="3">
    <source>
        <dbReference type="Proteomes" id="UP000230069"/>
    </source>
</evidence>
<dbReference type="InterPro" id="IPR053168">
    <property type="entry name" value="Glutamic_endopeptidase"/>
</dbReference>
<proteinExistence type="predicted"/>
<dbReference type="AlphaFoldDB" id="A0A2G5DV06"/>
<dbReference type="EMBL" id="KZ305031">
    <property type="protein sequence ID" value="PIA47340.1"/>
    <property type="molecule type" value="Genomic_DNA"/>
</dbReference>
<evidence type="ECO:0000313" key="2">
    <source>
        <dbReference type="EMBL" id="PIA47340.1"/>
    </source>
</evidence>
<dbReference type="PANTHER" id="PTHR31589:SF110">
    <property type="entry name" value="PROTEIN, PUTATIVE (DUF239)-RELATED"/>
    <property type="match status" value="1"/>
</dbReference>
<dbReference type="Pfam" id="PF03080">
    <property type="entry name" value="Neprosin"/>
    <property type="match status" value="1"/>
</dbReference>
<dbReference type="InterPro" id="IPR004314">
    <property type="entry name" value="Neprosin"/>
</dbReference>
<dbReference type="InParanoid" id="A0A2G5DV06"/>
<reference evidence="2 3" key="1">
    <citation type="submission" date="2017-09" db="EMBL/GenBank/DDBJ databases">
        <title>WGS assembly of Aquilegia coerulea Goldsmith.</title>
        <authorList>
            <person name="Hodges S."/>
            <person name="Kramer E."/>
            <person name="Nordborg M."/>
            <person name="Tomkins J."/>
            <person name="Borevitz J."/>
            <person name="Derieg N."/>
            <person name="Yan J."/>
            <person name="Mihaltcheva S."/>
            <person name="Hayes R.D."/>
            <person name="Rokhsar D."/>
        </authorList>
    </citation>
    <scope>NUCLEOTIDE SEQUENCE [LARGE SCALE GENOMIC DNA]</scope>
    <source>
        <strain evidence="3">cv. Goldsmith</strain>
    </source>
</reference>
<gene>
    <name evidence="2" type="ORF">AQUCO_01400186v1</name>
</gene>
<sequence>MPQVNPALYGGDKSTRAFTMWLGNRGTIHGCYNINCPGFVHTNKATALDHVFDTKPYFSYTGFAVNQDEKGNWWLGLGEHFDQVGYWPKELFTDLSKGATYMELGGQVYTGEYNKYWSEMGHGGSFDRHYRGNGLMFQVLFMNNLYIATIPGENDALVQLHAERCYVSKDNSFKGSEEGYSFLYAGGGKASDKCFGA</sequence>
<protein>
    <recommendedName>
        <fullName evidence="1">Neprosin PEP catalytic domain-containing protein</fullName>
    </recommendedName>
</protein>
<feature type="domain" description="Neprosin PEP catalytic" evidence="1">
    <location>
        <begin position="1"/>
        <end position="195"/>
    </location>
</feature>